<dbReference type="Gene3D" id="1.10.10.10">
    <property type="entry name" value="Winged helix-like DNA-binding domain superfamily/Winged helix DNA-binding domain"/>
    <property type="match status" value="1"/>
</dbReference>
<dbReference type="EMBL" id="CP061169">
    <property type="protein sequence ID" value="QPZ38328.1"/>
    <property type="molecule type" value="Genomic_DNA"/>
</dbReference>
<evidence type="ECO:0000313" key="7">
    <source>
        <dbReference type="Proteomes" id="UP000662814"/>
    </source>
</evidence>
<evidence type="ECO:0000256" key="3">
    <source>
        <dbReference type="ARBA" id="ARBA00023163"/>
    </source>
</evidence>
<dbReference type="Proteomes" id="UP000662814">
    <property type="component" value="Chromosome"/>
</dbReference>
<dbReference type="PANTHER" id="PTHR30136:SF35">
    <property type="entry name" value="HTH-TYPE TRANSCRIPTIONAL REGULATOR RV1719"/>
    <property type="match status" value="1"/>
</dbReference>
<keyword evidence="2" id="KW-0238">DNA-binding</keyword>
<keyword evidence="7" id="KW-1185">Reference proteome</keyword>
<sequence>MSDSLRKSITLLEALRVMADGGSARTLAEATGIPRSTVQRLLTVLDESQMVVQDSRTLKYSIGPKTLMLGMAYRRGIDLSSLARPLMLQLRASTNETVGLSIRIGNVRMFIEEVQSLAHLRFASELGALYPLWSGAAGRVLMTELSEVEIDAVLGSTPDAAAIVHAPIGRDELLRLMRHVRLTKNARAFNETLDNISSIAVPVRDNRGAVAASLSLSGPSERLTDARMDEVLPLLNDAAEQLANGLGANS</sequence>
<evidence type="ECO:0000259" key="4">
    <source>
        <dbReference type="PROSITE" id="PS51077"/>
    </source>
</evidence>
<gene>
    <name evidence="6" type="ORF">HCR76_16325</name>
</gene>
<dbReference type="PANTHER" id="PTHR30136">
    <property type="entry name" value="HELIX-TURN-HELIX TRANSCRIPTIONAL REGULATOR, ICLR FAMILY"/>
    <property type="match status" value="1"/>
</dbReference>
<dbReference type="SMART" id="SM00346">
    <property type="entry name" value="HTH_ICLR"/>
    <property type="match status" value="1"/>
</dbReference>
<dbReference type="InterPro" id="IPR005471">
    <property type="entry name" value="Tscrpt_reg_IclR_N"/>
</dbReference>
<protein>
    <submittedName>
        <fullName evidence="6">IclR family transcriptional regulator</fullName>
    </submittedName>
</protein>
<dbReference type="SUPFAM" id="SSF46785">
    <property type="entry name" value="Winged helix' DNA-binding domain"/>
    <property type="match status" value="1"/>
</dbReference>
<dbReference type="Gene3D" id="3.30.450.40">
    <property type="match status" value="1"/>
</dbReference>
<dbReference type="InterPro" id="IPR014757">
    <property type="entry name" value="Tscrpt_reg_IclR_C"/>
</dbReference>
<organism evidence="6 7">
    <name type="scientific">Paramicrobacterium chengjingii</name>
    <dbReference type="NCBI Taxonomy" id="2769067"/>
    <lineage>
        <taxon>Bacteria</taxon>
        <taxon>Bacillati</taxon>
        <taxon>Actinomycetota</taxon>
        <taxon>Actinomycetes</taxon>
        <taxon>Micrococcales</taxon>
        <taxon>Microbacteriaceae</taxon>
        <taxon>Paramicrobacterium</taxon>
    </lineage>
</organism>
<dbReference type="Pfam" id="PF01614">
    <property type="entry name" value="IclR_C"/>
    <property type="match status" value="1"/>
</dbReference>
<proteinExistence type="predicted"/>
<dbReference type="InterPro" id="IPR029016">
    <property type="entry name" value="GAF-like_dom_sf"/>
</dbReference>
<feature type="domain" description="IclR-ED" evidence="5">
    <location>
        <begin position="65"/>
        <end position="248"/>
    </location>
</feature>
<name>A0ABX6YHS8_9MICO</name>
<accession>A0ABX6YHS8</accession>
<dbReference type="PROSITE" id="PS51078">
    <property type="entry name" value="ICLR_ED"/>
    <property type="match status" value="1"/>
</dbReference>
<dbReference type="PROSITE" id="PS51077">
    <property type="entry name" value="HTH_ICLR"/>
    <property type="match status" value="1"/>
</dbReference>
<keyword evidence="3" id="KW-0804">Transcription</keyword>
<evidence type="ECO:0000313" key="6">
    <source>
        <dbReference type="EMBL" id="QPZ38328.1"/>
    </source>
</evidence>
<keyword evidence="1" id="KW-0805">Transcription regulation</keyword>
<reference evidence="6 7" key="1">
    <citation type="submission" date="2020-12" db="EMBL/GenBank/DDBJ databases">
        <title>Microbacterium sp. HY060.</title>
        <authorList>
            <person name="Zhou J."/>
        </authorList>
    </citation>
    <scope>NUCLEOTIDE SEQUENCE [LARGE SCALE GENOMIC DNA]</scope>
    <source>
        <strain evidence="6 7">HY60</strain>
    </source>
</reference>
<evidence type="ECO:0000256" key="1">
    <source>
        <dbReference type="ARBA" id="ARBA00023015"/>
    </source>
</evidence>
<dbReference type="SUPFAM" id="SSF55781">
    <property type="entry name" value="GAF domain-like"/>
    <property type="match status" value="1"/>
</dbReference>
<evidence type="ECO:0000259" key="5">
    <source>
        <dbReference type="PROSITE" id="PS51078"/>
    </source>
</evidence>
<dbReference type="Pfam" id="PF09339">
    <property type="entry name" value="HTH_IclR"/>
    <property type="match status" value="1"/>
</dbReference>
<dbReference type="InterPro" id="IPR036388">
    <property type="entry name" value="WH-like_DNA-bd_sf"/>
</dbReference>
<dbReference type="InterPro" id="IPR050707">
    <property type="entry name" value="HTH_MetabolicPath_Reg"/>
</dbReference>
<dbReference type="RefSeq" id="WP_166986799.1">
    <property type="nucleotide sequence ID" value="NZ_CP061169.1"/>
</dbReference>
<dbReference type="InterPro" id="IPR036390">
    <property type="entry name" value="WH_DNA-bd_sf"/>
</dbReference>
<feature type="domain" description="HTH iclR-type" evidence="4">
    <location>
        <begin position="2"/>
        <end position="64"/>
    </location>
</feature>
<evidence type="ECO:0000256" key="2">
    <source>
        <dbReference type="ARBA" id="ARBA00023125"/>
    </source>
</evidence>